<evidence type="ECO:0000313" key="3">
    <source>
        <dbReference type="Proteomes" id="UP000424462"/>
    </source>
</evidence>
<gene>
    <name evidence="2" type="ORF">COCCU_08250</name>
</gene>
<feature type="region of interest" description="Disordered" evidence="1">
    <location>
        <begin position="1"/>
        <end position="82"/>
    </location>
</feature>
<dbReference type="InterPro" id="IPR022183">
    <property type="entry name" value="DUF3710"/>
</dbReference>
<dbReference type="KEGG" id="cok:COCCU_08250"/>
<name>A0A6B8W233_9CORY</name>
<feature type="compositionally biased region" description="Basic and acidic residues" evidence="1">
    <location>
        <begin position="9"/>
        <end position="21"/>
    </location>
</feature>
<feature type="compositionally biased region" description="Low complexity" evidence="1">
    <location>
        <begin position="35"/>
        <end position="45"/>
    </location>
</feature>
<dbReference type="Pfam" id="PF12502">
    <property type="entry name" value="DUF3710"/>
    <property type="match status" value="1"/>
</dbReference>
<protein>
    <recommendedName>
        <fullName evidence="4">DUF3710 domain-containing protein</fullName>
    </recommendedName>
</protein>
<proteinExistence type="predicted"/>
<keyword evidence="3" id="KW-1185">Reference proteome</keyword>
<dbReference type="Proteomes" id="UP000424462">
    <property type="component" value="Chromosome"/>
</dbReference>
<feature type="compositionally biased region" description="Low complexity" evidence="1">
    <location>
        <begin position="252"/>
        <end position="276"/>
    </location>
</feature>
<reference evidence="2 3" key="1">
    <citation type="submission" date="2019-11" db="EMBL/GenBank/DDBJ databases">
        <title>Complete genome sequence of Corynebacterium kalinowskii 1959, a novel Corynebacterium species isolated from soil of a small paddock in Vilsendorf, Germany.</title>
        <authorList>
            <person name="Schaffert L."/>
            <person name="Ruwe M."/>
            <person name="Milse J."/>
            <person name="Hanuschka K."/>
            <person name="Ortseifen V."/>
            <person name="Droste J."/>
            <person name="Brandt D."/>
            <person name="Schlueter L."/>
            <person name="Kutter Y."/>
            <person name="Vinke S."/>
            <person name="Viehoefer P."/>
            <person name="Jacob L."/>
            <person name="Luebke N.-C."/>
            <person name="Schulte-Berndt E."/>
            <person name="Hain C."/>
            <person name="Linder M."/>
            <person name="Schmidt P."/>
            <person name="Wollenschlaeger L."/>
            <person name="Luttermann T."/>
            <person name="Thieme E."/>
            <person name="Hassa J."/>
            <person name="Haak M."/>
            <person name="Wittchen M."/>
            <person name="Mentz A."/>
            <person name="Persicke M."/>
            <person name="Busche T."/>
            <person name="Ruckert C."/>
        </authorList>
    </citation>
    <scope>NUCLEOTIDE SEQUENCE [LARGE SCALE GENOMIC DNA]</scope>
    <source>
        <strain evidence="2 3">2039</strain>
    </source>
</reference>
<accession>A0A6B8W233</accession>
<organism evidence="2 3">
    <name type="scientific">Corynebacterium occultum</name>
    <dbReference type="NCBI Taxonomy" id="2675219"/>
    <lineage>
        <taxon>Bacteria</taxon>
        <taxon>Bacillati</taxon>
        <taxon>Actinomycetota</taxon>
        <taxon>Actinomycetes</taxon>
        <taxon>Mycobacteriales</taxon>
        <taxon>Corynebacteriaceae</taxon>
        <taxon>Corynebacterium</taxon>
    </lineage>
</organism>
<feature type="region of interest" description="Disordered" evidence="1">
    <location>
        <begin position="252"/>
        <end position="315"/>
    </location>
</feature>
<dbReference type="RefSeq" id="WP_156231055.1">
    <property type="nucleotide sequence ID" value="NZ_CP046455.1"/>
</dbReference>
<evidence type="ECO:0000256" key="1">
    <source>
        <dbReference type="SAM" id="MobiDB-lite"/>
    </source>
</evidence>
<evidence type="ECO:0008006" key="4">
    <source>
        <dbReference type="Google" id="ProtNLM"/>
    </source>
</evidence>
<evidence type="ECO:0000313" key="2">
    <source>
        <dbReference type="EMBL" id="QGU07574.1"/>
    </source>
</evidence>
<dbReference type="AlphaFoldDB" id="A0A6B8W233"/>
<dbReference type="EMBL" id="CP046455">
    <property type="protein sequence ID" value="QGU07574.1"/>
    <property type="molecule type" value="Genomic_DNA"/>
</dbReference>
<sequence>MALWPFGKKKQDNQVTAKEEVSQPVAAEAEHRAAETAAVTTPAAESLVAASPEPAPMTAAEQPDPVHDATGGGTGPFDGDTVNIEEFDFQDFSTATLNLGSMNIPLPTGSQVQVEMAEQGPKMLHIVTTAGRITPVAFAAPRKPGQWAQAATDIAEGMRKEGLEVLVEQGPWGREVVGSSANGIIRIIGVDGPRWMLRMTLAAPAEKAEELANLGREVTARTFVYRGEDPILAGSALPVALPAQLAQQVQQAMQQRTQQAQGGQQVRPAGQPPAVGQPGGSGPAALSPEQEQALREAQDALRSQGNSETKRPENP</sequence>